<dbReference type="GO" id="GO:0046872">
    <property type="term" value="F:metal ion binding"/>
    <property type="evidence" value="ECO:0007669"/>
    <property type="project" value="UniProtKB-KW"/>
</dbReference>
<dbReference type="InterPro" id="IPR006317">
    <property type="entry name" value="Ubiquinol_cyt_c_Rdtase_Fe-S-su"/>
</dbReference>
<sequence length="184" mass="19884">MATNQKTSDDSPQTTRRDFIHISACAFAAVGAGAAIVPFIQSMNPAEDVLASSTVDVDVSKLNPGESLTAMWRGKPIFIKRRTEEEVKAVRAIPLKELKDPQTDQARVEQPDWLVVIGVCTHLGCIPTLRKNLVEGADGWLCACHGSKYDGSGRIISGPAPTNLPVPAYTFLNDNKVIRIGEKA</sequence>
<evidence type="ECO:0000256" key="17">
    <source>
        <dbReference type="ARBA" id="ARBA00023136"/>
    </source>
</evidence>
<evidence type="ECO:0000256" key="15">
    <source>
        <dbReference type="ARBA" id="ARBA00023004"/>
    </source>
</evidence>
<dbReference type="AlphaFoldDB" id="A0A077AU64"/>
<keyword evidence="8" id="KW-1003">Cell membrane</keyword>
<evidence type="ECO:0000256" key="12">
    <source>
        <dbReference type="ARBA" id="ARBA00022967"/>
    </source>
</evidence>
<feature type="transmembrane region" description="Helical" evidence="20">
    <location>
        <begin position="20"/>
        <end position="40"/>
    </location>
</feature>
<proteinExistence type="inferred from homology"/>
<dbReference type="InterPro" id="IPR006311">
    <property type="entry name" value="TAT_signal"/>
</dbReference>
<keyword evidence="12" id="KW-1278">Translocase</keyword>
<evidence type="ECO:0000256" key="5">
    <source>
        <dbReference type="ARBA" id="ARBA00012951"/>
    </source>
</evidence>
<dbReference type="PROSITE" id="PS51296">
    <property type="entry name" value="RIESKE"/>
    <property type="match status" value="1"/>
</dbReference>
<comment type="subcellular location">
    <subcellularLocation>
        <location evidence="2">Cell membrane</location>
        <topology evidence="2">Single-pass membrane protein</topology>
    </subcellularLocation>
</comment>
<evidence type="ECO:0000259" key="22">
    <source>
        <dbReference type="PROSITE" id="PS51296"/>
    </source>
</evidence>
<dbReference type="InterPro" id="IPR019470">
    <property type="entry name" value="Ubiq_cytC_Rdtase_Fe-S_su_TAT"/>
</dbReference>
<dbReference type="PRINTS" id="PR00162">
    <property type="entry name" value="RIESKE"/>
</dbReference>
<keyword evidence="24" id="KW-1185">Reference proteome</keyword>
<dbReference type="CDD" id="cd03470">
    <property type="entry name" value="Rieske_cytochrome_bc1"/>
    <property type="match status" value="1"/>
</dbReference>
<dbReference type="NCBIfam" id="TIGR01416">
    <property type="entry name" value="Rieske_proteo"/>
    <property type="match status" value="1"/>
</dbReference>
<dbReference type="Gene3D" id="1.20.5.510">
    <property type="entry name" value="Single helix bin"/>
    <property type="match status" value="1"/>
</dbReference>
<evidence type="ECO:0000256" key="11">
    <source>
        <dbReference type="ARBA" id="ARBA00022723"/>
    </source>
</evidence>
<evidence type="ECO:0000256" key="4">
    <source>
        <dbReference type="ARBA" id="ARBA00011649"/>
    </source>
</evidence>
<evidence type="ECO:0000256" key="13">
    <source>
        <dbReference type="ARBA" id="ARBA00022982"/>
    </source>
</evidence>
<accession>A0A077AU64</accession>
<dbReference type="Pfam" id="PF00355">
    <property type="entry name" value="Rieske"/>
    <property type="match status" value="1"/>
</dbReference>
<evidence type="ECO:0000256" key="1">
    <source>
        <dbReference type="ARBA" id="ARBA00002444"/>
    </source>
</evidence>
<name>A0A077AU64_9PROT</name>
<keyword evidence="17 20" id="KW-0472">Membrane</keyword>
<keyword evidence="11" id="KW-0479">Metal-binding</keyword>
<keyword evidence="13 20" id="KW-0249">Electron transport</keyword>
<evidence type="ECO:0000313" key="24">
    <source>
        <dbReference type="Proteomes" id="UP000028926"/>
    </source>
</evidence>
<dbReference type="EC" id="7.1.1.8" evidence="5 20"/>
<comment type="miscellaneous">
    <text evidence="20">The Rieske protein is a high potential 2Fe-2S protein.</text>
</comment>
<evidence type="ECO:0000256" key="16">
    <source>
        <dbReference type="ARBA" id="ARBA00023014"/>
    </source>
</evidence>
<feature type="domain" description="Rieske" evidence="22">
    <location>
        <begin position="87"/>
        <end position="178"/>
    </location>
</feature>
<evidence type="ECO:0000256" key="6">
    <source>
        <dbReference type="ARBA" id="ARBA00019816"/>
    </source>
</evidence>
<dbReference type="InterPro" id="IPR005805">
    <property type="entry name" value="Rieske_Fe-S_prot_C"/>
</dbReference>
<evidence type="ECO:0000313" key="23">
    <source>
        <dbReference type="EMBL" id="AIK96732.1"/>
    </source>
</evidence>
<dbReference type="InterPro" id="IPR014349">
    <property type="entry name" value="Rieske_Fe-S_prot"/>
</dbReference>
<evidence type="ECO:0000256" key="8">
    <source>
        <dbReference type="ARBA" id="ARBA00022475"/>
    </source>
</evidence>
<dbReference type="InterPro" id="IPR017941">
    <property type="entry name" value="Rieske_2Fe-2S"/>
</dbReference>
<dbReference type="HOGENOM" id="CLU_055690_0_2_5"/>
<dbReference type="SUPFAM" id="SSF50022">
    <property type="entry name" value="ISP domain"/>
    <property type="match status" value="1"/>
</dbReference>
<evidence type="ECO:0000256" key="20">
    <source>
        <dbReference type="RuleBase" id="RU004494"/>
    </source>
</evidence>
<evidence type="ECO:0000256" key="21">
    <source>
        <dbReference type="RuleBase" id="RU004497"/>
    </source>
</evidence>
<reference evidence="23 24" key="1">
    <citation type="submission" date="2014-07" db="EMBL/GenBank/DDBJ databases">
        <title>Comparative genomic insights into amoeba endosymbionts belonging to the families of Holosporaceae and Candidatus Midichloriaceae within Rickettsiales.</title>
        <authorList>
            <person name="Wang Z."/>
            <person name="Wu M."/>
        </authorList>
    </citation>
    <scope>NUCLEOTIDE SEQUENCE [LARGE SCALE GENOMIC DNA]</scope>
    <source>
        <strain evidence="23">PRA3</strain>
    </source>
</reference>
<comment type="subunit">
    <text evidence="4 21">The main subunits of complex b-c1 are: cytochrome b, cytochrome c1 and the Rieske protein.</text>
</comment>
<organism evidence="23 24">
    <name type="scientific">Candidatus Odyssella acanthamoebae</name>
    <dbReference type="NCBI Taxonomy" id="91604"/>
    <lineage>
        <taxon>Bacteria</taxon>
        <taxon>Pseudomonadati</taxon>
        <taxon>Pseudomonadota</taxon>
        <taxon>Alphaproteobacteria</taxon>
        <taxon>Holosporales</taxon>
        <taxon>Candidatus Paracaedibacteraceae</taxon>
        <taxon>Candidatus Odyssella</taxon>
    </lineage>
</organism>
<dbReference type="OrthoDB" id="9767869at2"/>
<dbReference type="InterPro" id="IPR036922">
    <property type="entry name" value="Rieske_2Fe-2S_sf"/>
</dbReference>
<dbReference type="KEGG" id="paca:ID47_08370"/>
<dbReference type="EMBL" id="CP008941">
    <property type="protein sequence ID" value="AIK96732.1"/>
    <property type="molecule type" value="Genomic_DNA"/>
</dbReference>
<comment type="function">
    <text evidence="1">Component of the ubiquinol-cytochrome c reductase complex (complex III or cytochrome b-c1 complex), which is a respiratory chain that generates an electrochemical potential coupled to ATP synthesis.</text>
</comment>
<dbReference type="Gene3D" id="2.102.10.10">
    <property type="entry name" value="Rieske [2Fe-2S] iron-sulphur domain"/>
    <property type="match status" value="1"/>
</dbReference>
<keyword evidence="15" id="KW-0408">Iron</keyword>
<gene>
    <name evidence="23" type="ORF">ID47_08370</name>
</gene>
<dbReference type="PROSITE" id="PS51318">
    <property type="entry name" value="TAT"/>
    <property type="match status" value="1"/>
</dbReference>
<evidence type="ECO:0000256" key="19">
    <source>
        <dbReference type="ARBA" id="ARBA00029351"/>
    </source>
</evidence>
<dbReference type="GO" id="GO:0008121">
    <property type="term" value="F:quinol-cytochrome-c reductase activity"/>
    <property type="evidence" value="ECO:0007669"/>
    <property type="project" value="UniProtKB-EC"/>
</dbReference>
<evidence type="ECO:0000256" key="9">
    <source>
        <dbReference type="ARBA" id="ARBA00022692"/>
    </source>
</evidence>
<keyword evidence="14 20" id="KW-1133">Transmembrane helix</keyword>
<keyword evidence="10" id="KW-0001">2Fe-2S</keyword>
<protein>
    <recommendedName>
        <fullName evidence="6 20">Ubiquinol-cytochrome c reductase iron-sulfur subunit</fullName>
        <ecNumber evidence="5 20">7.1.1.8</ecNumber>
    </recommendedName>
</protein>
<keyword evidence="7 20" id="KW-0813">Transport</keyword>
<comment type="cofactor">
    <cofactor evidence="20">
        <name>[2Fe-2S] cluster</name>
        <dbReference type="ChEBI" id="CHEBI:190135"/>
    </cofactor>
    <text evidence="20">Binds 1 [2Fe-2S] cluster per subunit.</text>
</comment>
<evidence type="ECO:0000256" key="18">
    <source>
        <dbReference type="ARBA" id="ARBA00023157"/>
    </source>
</evidence>
<comment type="similarity">
    <text evidence="3">Belongs to the Rieske iron-sulfur protein family.</text>
</comment>
<dbReference type="eggNOG" id="COG0723">
    <property type="taxonomic scope" value="Bacteria"/>
</dbReference>
<dbReference type="RefSeq" id="WP_038467441.1">
    <property type="nucleotide sequence ID" value="NZ_CP008941.1"/>
</dbReference>
<evidence type="ECO:0000256" key="14">
    <source>
        <dbReference type="ARBA" id="ARBA00022989"/>
    </source>
</evidence>
<dbReference type="GO" id="GO:0051537">
    <property type="term" value="F:2 iron, 2 sulfur cluster binding"/>
    <property type="evidence" value="ECO:0007669"/>
    <property type="project" value="UniProtKB-KW"/>
</dbReference>
<dbReference type="FunFam" id="2.102.10.10:FF:000001">
    <property type="entry name" value="Cytochrome b-c1 complex subunit Rieske, mitochondrial"/>
    <property type="match status" value="1"/>
</dbReference>
<keyword evidence="9 20" id="KW-0812">Transmembrane</keyword>
<dbReference type="Proteomes" id="UP000028926">
    <property type="component" value="Chromosome"/>
</dbReference>
<evidence type="ECO:0000256" key="3">
    <source>
        <dbReference type="ARBA" id="ARBA00010651"/>
    </source>
</evidence>
<dbReference type="GO" id="GO:0005886">
    <property type="term" value="C:plasma membrane"/>
    <property type="evidence" value="ECO:0007669"/>
    <property type="project" value="UniProtKB-SubCell"/>
</dbReference>
<evidence type="ECO:0000256" key="2">
    <source>
        <dbReference type="ARBA" id="ARBA00004162"/>
    </source>
</evidence>
<dbReference type="PANTHER" id="PTHR10134">
    <property type="entry name" value="CYTOCHROME B-C1 COMPLEX SUBUNIT RIESKE, MITOCHONDRIAL"/>
    <property type="match status" value="1"/>
</dbReference>
<comment type="catalytic activity">
    <reaction evidence="19 20">
        <text>a quinol + 2 Fe(III)-[cytochrome c](out) = a quinone + 2 Fe(II)-[cytochrome c](out) + 2 H(+)(out)</text>
        <dbReference type="Rhea" id="RHEA:11484"/>
        <dbReference type="Rhea" id="RHEA-COMP:10350"/>
        <dbReference type="Rhea" id="RHEA-COMP:14399"/>
        <dbReference type="ChEBI" id="CHEBI:15378"/>
        <dbReference type="ChEBI" id="CHEBI:24646"/>
        <dbReference type="ChEBI" id="CHEBI:29033"/>
        <dbReference type="ChEBI" id="CHEBI:29034"/>
        <dbReference type="ChEBI" id="CHEBI:132124"/>
        <dbReference type="EC" id="7.1.1.8"/>
    </reaction>
</comment>
<keyword evidence="18" id="KW-1015">Disulfide bond</keyword>
<dbReference type="STRING" id="91604.ID47_08370"/>
<evidence type="ECO:0000256" key="7">
    <source>
        <dbReference type="ARBA" id="ARBA00022448"/>
    </source>
</evidence>
<dbReference type="Pfam" id="PF10399">
    <property type="entry name" value="UCR_Fe-S_N"/>
    <property type="match status" value="1"/>
</dbReference>
<evidence type="ECO:0000256" key="10">
    <source>
        <dbReference type="ARBA" id="ARBA00022714"/>
    </source>
</evidence>
<keyword evidence="16" id="KW-0411">Iron-sulfur</keyword>